<dbReference type="AlphaFoldDB" id="A0A1H1WQA4"/>
<name>A0A1H1WQA4_9FLAO</name>
<dbReference type="RefSeq" id="WP_092447399.1">
    <property type="nucleotide sequence ID" value="NZ_LT629774.1"/>
</dbReference>
<dbReference type="STRING" id="1249933.SAMN04489797_2945"/>
<feature type="transmembrane region" description="Helical" evidence="1">
    <location>
        <begin position="226"/>
        <end position="249"/>
    </location>
</feature>
<keyword evidence="1" id="KW-1133">Transmembrane helix</keyword>
<dbReference type="Proteomes" id="UP000198963">
    <property type="component" value="Chromosome I"/>
</dbReference>
<reference evidence="2 3" key="1">
    <citation type="submission" date="2016-10" db="EMBL/GenBank/DDBJ databases">
        <authorList>
            <person name="Varghese N."/>
            <person name="Submissions S."/>
        </authorList>
    </citation>
    <scope>NUCLEOTIDE SEQUENCE [LARGE SCALE GENOMIC DNA]</scope>
    <source>
        <strain evidence="2 3">RHA_55</strain>
    </source>
</reference>
<feature type="transmembrane region" description="Helical" evidence="1">
    <location>
        <begin position="7"/>
        <end position="28"/>
    </location>
</feature>
<keyword evidence="1" id="KW-0472">Membrane</keyword>
<dbReference type="EMBL" id="LT629774">
    <property type="protein sequence ID" value="SDS98840.1"/>
    <property type="molecule type" value="Genomic_DNA"/>
</dbReference>
<gene>
    <name evidence="2" type="ORF">SAMN04489797_2945</name>
</gene>
<evidence type="ECO:0008006" key="4">
    <source>
        <dbReference type="Google" id="ProtNLM"/>
    </source>
</evidence>
<keyword evidence="1" id="KW-0812">Transmembrane</keyword>
<evidence type="ECO:0000313" key="2">
    <source>
        <dbReference type="EMBL" id="SDS98840.1"/>
    </source>
</evidence>
<feature type="transmembrane region" description="Helical" evidence="1">
    <location>
        <begin position="111"/>
        <end position="132"/>
    </location>
</feature>
<protein>
    <recommendedName>
        <fullName evidence="4">Peptidase family M50</fullName>
    </recommendedName>
</protein>
<evidence type="ECO:0000256" key="1">
    <source>
        <dbReference type="SAM" id="Phobius"/>
    </source>
</evidence>
<feature type="transmembrane region" description="Helical" evidence="1">
    <location>
        <begin position="195"/>
        <end position="214"/>
    </location>
</feature>
<keyword evidence="3" id="KW-1185">Reference proteome</keyword>
<organism evidence="2 3">
    <name type="scientific">Winogradskyella sediminis</name>
    <dbReference type="NCBI Taxonomy" id="1382466"/>
    <lineage>
        <taxon>Bacteria</taxon>
        <taxon>Pseudomonadati</taxon>
        <taxon>Bacteroidota</taxon>
        <taxon>Flavobacteriia</taxon>
        <taxon>Flavobacteriales</taxon>
        <taxon>Flavobacteriaceae</taxon>
        <taxon>Winogradskyella</taxon>
    </lineage>
</organism>
<feature type="transmembrane region" description="Helical" evidence="1">
    <location>
        <begin position="139"/>
        <end position="158"/>
    </location>
</feature>
<sequence length="255" mass="29167">MRLRFKVLPKFSIVVCTAFILFTVIGTLSHELGHITVAKYLGYDTTLDFGSMSWYPKGYLEDPIVHELNTIVETYDYNNYEDWPEEITLKVESLSMVLNENYPIISETDNFYITLGGPIQTLLTSGIGLLILYLRRKVWCIPFQFVDGLAVMMALFALREVFNYVHALYDVVCFSETEFMADEFKISRYLGYNEWLIPSVAMIIGVLISAFVIFKILPVHYRFTFILSGFIGGIVGYGLWFGGFGAMLFNSNICL</sequence>
<evidence type="ECO:0000313" key="3">
    <source>
        <dbReference type="Proteomes" id="UP000198963"/>
    </source>
</evidence>
<proteinExistence type="predicted"/>
<accession>A0A1H1WQA4</accession>